<evidence type="ECO:0000313" key="2">
    <source>
        <dbReference type="EMBL" id="CAE7491985.1"/>
    </source>
</evidence>
<feature type="transmembrane region" description="Helical" evidence="1">
    <location>
        <begin position="217"/>
        <end position="240"/>
    </location>
</feature>
<accession>A0A812SN86</accession>
<dbReference type="EMBL" id="CAJNIZ010026458">
    <property type="protein sequence ID" value="CAE7491985.1"/>
    <property type="molecule type" value="Genomic_DNA"/>
</dbReference>
<reference evidence="2" key="1">
    <citation type="submission" date="2021-02" db="EMBL/GenBank/DDBJ databases">
        <authorList>
            <person name="Dougan E. K."/>
            <person name="Rhodes N."/>
            <person name="Thang M."/>
            <person name="Chan C."/>
        </authorList>
    </citation>
    <scope>NUCLEOTIDE SEQUENCE</scope>
</reference>
<feature type="non-terminal residue" evidence="2">
    <location>
        <position position="291"/>
    </location>
</feature>
<keyword evidence="1" id="KW-0472">Membrane</keyword>
<feature type="transmembrane region" description="Helical" evidence="1">
    <location>
        <begin position="184"/>
        <end position="205"/>
    </location>
</feature>
<proteinExistence type="predicted"/>
<feature type="transmembrane region" description="Helical" evidence="1">
    <location>
        <begin position="151"/>
        <end position="172"/>
    </location>
</feature>
<gene>
    <name evidence="2" type="primary">Pus1</name>
    <name evidence="2" type="ORF">SPIL2461_LOCUS12684</name>
</gene>
<organism evidence="2 3">
    <name type="scientific">Symbiodinium pilosum</name>
    <name type="common">Dinoflagellate</name>
    <dbReference type="NCBI Taxonomy" id="2952"/>
    <lineage>
        <taxon>Eukaryota</taxon>
        <taxon>Sar</taxon>
        <taxon>Alveolata</taxon>
        <taxon>Dinophyceae</taxon>
        <taxon>Suessiales</taxon>
        <taxon>Symbiodiniaceae</taxon>
        <taxon>Symbiodinium</taxon>
    </lineage>
</organism>
<keyword evidence="1" id="KW-1133">Transmembrane helix</keyword>
<dbReference type="Proteomes" id="UP000649617">
    <property type="component" value="Unassembled WGS sequence"/>
</dbReference>
<feature type="transmembrane region" description="Helical" evidence="1">
    <location>
        <begin position="21"/>
        <end position="47"/>
    </location>
</feature>
<evidence type="ECO:0000256" key="1">
    <source>
        <dbReference type="SAM" id="Phobius"/>
    </source>
</evidence>
<protein>
    <submittedName>
        <fullName evidence="2">Pus1 protein</fullName>
    </submittedName>
</protein>
<feature type="transmembrane region" description="Helical" evidence="1">
    <location>
        <begin position="252"/>
        <end position="270"/>
    </location>
</feature>
<feature type="transmembrane region" description="Helical" evidence="1">
    <location>
        <begin position="59"/>
        <end position="79"/>
    </location>
</feature>
<dbReference type="OrthoDB" id="426976at2759"/>
<evidence type="ECO:0000313" key="3">
    <source>
        <dbReference type="Proteomes" id="UP000649617"/>
    </source>
</evidence>
<keyword evidence="3" id="KW-1185">Reference proteome</keyword>
<dbReference type="AlphaFoldDB" id="A0A812SN86"/>
<comment type="caution">
    <text evidence="2">The sequence shown here is derived from an EMBL/GenBank/DDBJ whole genome shotgun (WGS) entry which is preliminary data.</text>
</comment>
<sequence length="291" mass="32194">SRLWCIFEIAAYRRANPGGNITMAPLFVETVAFSMSACVFAVGGILLASQTVEVLTEGAVIYVLRVIITLPFGVGVHLLRRTLYHKHLLLEGLATFDLQHAKCRLQSDRDFVYKAIVDWYGTAETFNHYVQGTLRQELLQASSNFTVPVQYYPVIVGGFVGGSLDELLALYLARVPWRSVLAHFFVNTAGMTAAVIIALELTAYLSYRWAHPCKNVVLNALLSLVLYLPVLACLTIGSVAGLGASNRGFARTIVYSLLSAAAAACTVRFYRLRPGQRFWSFCQRQEDTNLT</sequence>
<name>A0A812SN86_SYMPI</name>
<keyword evidence="1" id="KW-0812">Transmembrane</keyword>